<comment type="caution">
    <text evidence="1">The sequence shown here is derived from an EMBL/GenBank/DDBJ whole genome shotgun (WGS) entry which is preliminary data.</text>
</comment>
<evidence type="ECO:0000313" key="1">
    <source>
        <dbReference type="EMBL" id="KAI4532671.1"/>
    </source>
</evidence>
<accession>A0AAD4TST1</accession>
<gene>
    <name evidence="1" type="ORF">MG293_017079</name>
</gene>
<reference evidence="1" key="1">
    <citation type="submission" date="2022-03" db="EMBL/GenBank/DDBJ databases">
        <title>Genomic analyses of argali, domestic sheep and their hybrids provide insights into chromosomal evolution, heterosis and genetic basis of agronomic traits.</title>
        <authorList>
            <person name="Li M."/>
        </authorList>
    </citation>
    <scope>NUCLEOTIDE SEQUENCE</scope>
    <source>
        <strain evidence="1">CAU-MHL-2022a</strain>
        <tissue evidence="1">Skin</tissue>
    </source>
</reference>
<evidence type="ECO:0000313" key="2">
    <source>
        <dbReference type="Proteomes" id="UP001214576"/>
    </source>
</evidence>
<name>A0AAD4TST1_OVIAM</name>
<dbReference type="EMBL" id="JAKZEL010000021">
    <property type="protein sequence ID" value="KAI4532671.1"/>
    <property type="molecule type" value="Genomic_DNA"/>
</dbReference>
<organism evidence="1 2">
    <name type="scientific">Ovis ammon polii</name>
    <dbReference type="NCBI Taxonomy" id="230172"/>
    <lineage>
        <taxon>Eukaryota</taxon>
        <taxon>Metazoa</taxon>
        <taxon>Chordata</taxon>
        <taxon>Craniata</taxon>
        <taxon>Vertebrata</taxon>
        <taxon>Euteleostomi</taxon>
        <taxon>Mammalia</taxon>
        <taxon>Eutheria</taxon>
        <taxon>Laurasiatheria</taxon>
        <taxon>Artiodactyla</taxon>
        <taxon>Ruminantia</taxon>
        <taxon>Pecora</taxon>
        <taxon>Bovidae</taxon>
        <taxon>Caprinae</taxon>
        <taxon>Ovis</taxon>
    </lineage>
</organism>
<dbReference type="Proteomes" id="UP001214576">
    <property type="component" value="Unassembled WGS sequence"/>
</dbReference>
<dbReference type="AlphaFoldDB" id="A0AAD4TST1"/>
<keyword evidence="2" id="KW-1185">Reference proteome</keyword>
<sequence>MHSLDEKTQVSLKYFLKKYGVSLVVSGKESTCHPHAMEQSWSLVLDKEVMDSLTVKIILPEGAKNIQVHLIERRKINGKREKSDILERKATVPQVFFPLPKCEELMDSFKVSVKVKQLRNIDTISVCEQPFSRLAIEYCDLESSTN</sequence>
<protein>
    <submittedName>
        <fullName evidence="1">Uncharacterized protein</fullName>
    </submittedName>
</protein>
<proteinExistence type="predicted"/>